<keyword evidence="3" id="KW-1185">Reference proteome</keyword>
<organism evidence="2 3">
    <name type="scientific">Phrynocephalus forsythii</name>
    <dbReference type="NCBI Taxonomy" id="171643"/>
    <lineage>
        <taxon>Eukaryota</taxon>
        <taxon>Metazoa</taxon>
        <taxon>Chordata</taxon>
        <taxon>Craniata</taxon>
        <taxon>Vertebrata</taxon>
        <taxon>Euteleostomi</taxon>
        <taxon>Lepidosauria</taxon>
        <taxon>Squamata</taxon>
        <taxon>Bifurcata</taxon>
        <taxon>Unidentata</taxon>
        <taxon>Episquamata</taxon>
        <taxon>Toxicofera</taxon>
        <taxon>Iguania</taxon>
        <taxon>Acrodonta</taxon>
        <taxon>Agamidae</taxon>
        <taxon>Agaminae</taxon>
        <taxon>Phrynocephalus</taxon>
    </lineage>
</organism>
<protein>
    <submittedName>
        <fullName evidence="2">Uncharacterized protein</fullName>
    </submittedName>
</protein>
<evidence type="ECO:0000256" key="1">
    <source>
        <dbReference type="SAM" id="MobiDB-lite"/>
    </source>
</evidence>
<evidence type="ECO:0000313" key="3">
    <source>
        <dbReference type="Proteomes" id="UP001142489"/>
    </source>
</evidence>
<dbReference type="EMBL" id="JAPFRF010000007">
    <property type="protein sequence ID" value="KAJ7326651.1"/>
    <property type="molecule type" value="Genomic_DNA"/>
</dbReference>
<evidence type="ECO:0000313" key="2">
    <source>
        <dbReference type="EMBL" id="KAJ7326651.1"/>
    </source>
</evidence>
<sequence>MDNSPPSAMNLSLTNGPGKRGCSWSTRENKALLQIWGDFEIKYALSSMKRNFQIFQTSLKSLQSWEFTVDLLNDELKLKLSDSFIRTL</sequence>
<name>A0A9Q0XS64_9SAUR</name>
<accession>A0A9Q0XS64</accession>
<feature type="compositionally biased region" description="Polar residues" evidence="1">
    <location>
        <begin position="1"/>
        <end position="15"/>
    </location>
</feature>
<gene>
    <name evidence="2" type="ORF">JRQ81_016410</name>
</gene>
<proteinExistence type="predicted"/>
<dbReference type="AlphaFoldDB" id="A0A9Q0XS64"/>
<comment type="caution">
    <text evidence="2">The sequence shown here is derived from an EMBL/GenBank/DDBJ whole genome shotgun (WGS) entry which is preliminary data.</text>
</comment>
<feature type="region of interest" description="Disordered" evidence="1">
    <location>
        <begin position="1"/>
        <end position="22"/>
    </location>
</feature>
<dbReference type="OrthoDB" id="9050360at2759"/>
<reference evidence="2" key="1">
    <citation type="journal article" date="2023" name="DNA Res.">
        <title>Chromosome-level genome assembly of Phrynocephalus forsythii using third-generation DNA sequencing and Hi-C analysis.</title>
        <authorList>
            <person name="Qi Y."/>
            <person name="Zhao W."/>
            <person name="Zhao Y."/>
            <person name="Niu C."/>
            <person name="Cao S."/>
            <person name="Zhang Y."/>
        </authorList>
    </citation>
    <scope>NUCLEOTIDE SEQUENCE</scope>
    <source>
        <tissue evidence="2">Muscle</tissue>
    </source>
</reference>
<dbReference type="Proteomes" id="UP001142489">
    <property type="component" value="Unassembled WGS sequence"/>
</dbReference>